<evidence type="ECO:0000313" key="4">
    <source>
        <dbReference type="Proteomes" id="UP000638560"/>
    </source>
</evidence>
<gene>
    <name evidence="3" type="ORF">I0C86_37270</name>
</gene>
<reference evidence="3 4" key="1">
    <citation type="submission" date="2020-11" db="EMBL/GenBank/DDBJ databases">
        <title>A novel isolate from a Black sea contaminated sediment with potential to produce alkanes: Plantactinospora alkalitolerans sp. nov.</title>
        <authorList>
            <person name="Carro L."/>
            <person name="Veyisoglu A."/>
            <person name="Guven K."/>
            <person name="Schumann P."/>
            <person name="Klenk H.-P."/>
            <person name="Sahin N."/>
        </authorList>
    </citation>
    <scope>NUCLEOTIDE SEQUENCE [LARGE SCALE GENOMIC DNA]</scope>
    <source>
        <strain evidence="3 4">S1510</strain>
    </source>
</reference>
<evidence type="ECO:0000256" key="1">
    <source>
        <dbReference type="SAM" id="MobiDB-lite"/>
    </source>
</evidence>
<feature type="region of interest" description="Disordered" evidence="1">
    <location>
        <begin position="374"/>
        <end position="405"/>
    </location>
</feature>
<feature type="transmembrane region" description="Helical" evidence="2">
    <location>
        <begin position="339"/>
        <end position="358"/>
    </location>
</feature>
<keyword evidence="2" id="KW-0472">Membrane</keyword>
<dbReference type="EMBL" id="JADPUN010000355">
    <property type="protein sequence ID" value="MBF9134540.1"/>
    <property type="molecule type" value="Genomic_DNA"/>
</dbReference>
<feature type="non-terminal residue" evidence="3">
    <location>
        <position position="1"/>
    </location>
</feature>
<evidence type="ECO:0000256" key="2">
    <source>
        <dbReference type="SAM" id="Phobius"/>
    </source>
</evidence>
<protein>
    <submittedName>
        <fullName evidence="3">Uncharacterized protein</fullName>
    </submittedName>
</protein>
<keyword evidence="4" id="KW-1185">Reference proteome</keyword>
<accession>A0ABS0H7U3</accession>
<organism evidence="3 4">
    <name type="scientific">Plantactinospora alkalitolerans</name>
    <dbReference type="NCBI Taxonomy" id="2789879"/>
    <lineage>
        <taxon>Bacteria</taxon>
        <taxon>Bacillati</taxon>
        <taxon>Actinomycetota</taxon>
        <taxon>Actinomycetes</taxon>
        <taxon>Micromonosporales</taxon>
        <taxon>Micromonosporaceae</taxon>
        <taxon>Plantactinospora</taxon>
    </lineage>
</organism>
<keyword evidence="2" id="KW-0812">Transmembrane</keyword>
<dbReference type="Proteomes" id="UP000638560">
    <property type="component" value="Unassembled WGS sequence"/>
</dbReference>
<feature type="compositionally biased region" description="Low complexity" evidence="1">
    <location>
        <begin position="379"/>
        <end position="405"/>
    </location>
</feature>
<feature type="transmembrane region" description="Helical" evidence="2">
    <location>
        <begin position="98"/>
        <end position="119"/>
    </location>
</feature>
<feature type="transmembrane region" description="Helical" evidence="2">
    <location>
        <begin position="170"/>
        <end position="193"/>
    </location>
</feature>
<keyword evidence="2" id="KW-1133">Transmembrane helix</keyword>
<proteinExistence type="predicted"/>
<name>A0ABS0H7U3_9ACTN</name>
<feature type="transmembrane region" description="Helical" evidence="2">
    <location>
        <begin position="139"/>
        <end position="158"/>
    </location>
</feature>
<feature type="transmembrane region" description="Helical" evidence="2">
    <location>
        <begin position="67"/>
        <end position="86"/>
    </location>
</feature>
<comment type="caution">
    <text evidence="3">The sequence shown here is derived from an EMBL/GenBank/DDBJ whole genome shotgun (WGS) entry which is preliminary data.</text>
</comment>
<sequence length="405" mass="42229">RATAVAALNAPWLVAAATSAADGRSDPEGVAAFAARSANWGGAWTALAGTGGIWNAQTVPVSRASPLVPVATLVLLAVAVVGVRELRRRWPGGAGRVGLLAAGAFLLAAAGTAPGAPVLERLIETVPGAGLLRDGQKFLIPYAVLLALGVALGAEVLAGRLARRLDAGAGRVVLVAAALLPVAVLPDLAFGAAGQLRPVAYPADWDAVAARVAATPGEVLSLPFEGYQRYDWARGIVVRDPAPRYLESPVLMNDALRVGDVTVDGENPRAARVRAVLDADGPLAGLGVRWVLVRREPGVEQSATALAGLRPVFTGPHLELWENPAAVPPPPAGRRWPAAAAHLLGAAVVVFALLALLLNRRRSWYSPRNYEPGEVELWPSWPRSPSLPSSARRSDSSVFSRRSEP</sequence>
<evidence type="ECO:0000313" key="3">
    <source>
        <dbReference type="EMBL" id="MBF9134540.1"/>
    </source>
</evidence>